<protein>
    <submittedName>
        <fullName evidence="1">Uncharacterized protein</fullName>
    </submittedName>
</protein>
<sequence>MDFTFDVGEYTEPEDLEWLPDAADFILQIHEKDREVTEYQYGYTCLKHIFLLLNRLKTRESGRFLWGTGLGEIRFEGDEVKVFGNPELVGTVDDFRSTTEDLARQIFEYIRQHDVDTRSIATNIAQSRGGSWQIDPIEIHDRLLE</sequence>
<proteinExistence type="predicted"/>
<evidence type="ECO:0000313" key="2">
    <source>
        <dbReference type="Proteomes" id="UP000007813"/>
    </source>
</evidence>
<comment type="caution">
    <text evidence="1">The sequence shown here is derived from an EMBL/GenBank/DDBJ whole genome shotgun (WGS) entry which is preliminary data.</text>
</comment>
<organism evidence="1 2">
    <name type="scientific">Halogranum salarium B-1</name>
    <dbReference type="NCBI Taxonomy" id="1210908"/>
    <lineage>
        <taxon>Archaea</taxon>
        <taxon>Methanobacteriati</taxon>
        <taxon>Methanobacteriota</taxon>
        <taxon>Stenosarchaea group</taxon>
        <taxon>Halobacteria</taxon>
        <taxon>Halobacteriales</taxon>
        <taxon>Haloferacaceae</taxon>
    </lineage>
</organism>
<dbReference type="Proteomes" id="UP000007813">
    <property type="component" value="Unassembled WGS sequence"/>
</dbReference>
<evidence type="ECO:0000313" key="1">
    <source>
        <dbReference type="EMBL" id="EJN61144.1"/>
    </source>
</evidence>
<gene>
    <name evidence="1" type="ORF">HSB1_01850</name>
</gene>
<dbReference type="AlphaFoldDB" id="J3JHN1"/>
<accession>J3JHN1</accession>
<name>J3JHN1_9EURY</name>
<reference evidence="1 2" key="1">
    <citation type="journal article" date="2012" name="J. Bacteriol.">
        <title>Draft Genome Sequence of the Extremely Halophilic Archaeon Halogranum salarium B-1T.</title>
        <authorList>
            <person name="Kim K.K."/>
            <person name="Lee K.C."/>
            <person name="Lee J.S."/>
        </authorList>
    </citation>
    <scope>NUCLEOTIDE SEQUENCE [LARGE SCALE GENOMIC DNA]</scope>
    <source>
        <strain evidence="1 2">B-1</strain>
    </source>
</reference>
<dbReference type="EMBL" id="ALJD01000002">
    <property type="protein sequence ID" value="EJN61144.1"/>
    <property type="molecule type" value="Genomic_DNA"/>
</dbReference>